<dbReference type="InterPro" id="IPR029063">
    <property type="entry name" value="SAM-dependent_MTases_sf"/>
</dbReference>
<evidence type="ECO:0000313" key="2">
    <source>
        <dbReference type="Proteomes" id="UP001139311"/>
    </source>
</evidence>
<evidence type="ECO:0000313" key="1">
    <source>
        <dbReference type="EMBL" id="MCB4824348.1"/>
    </source>
</evidence>
<proteinExistence type="predicted"/>
<keyword evidence="1" id="KW-0808">Transferase</keyword>
<sequence>MAPSDGTAAPGSPLDALLHRVVRGATPGEADCFPVDRLAELAASIDAANYFSERMGRARPHPDKYALLCEALETRRCDGMIAEFGVFEGRTINFIAEQTRETVFGFDCFEGLPEDWRPGFPRGTFSRDVPVVRPNVRLIVGLFEDTLPDFLARHREDMSLLHIDCDLYSSTRTVLRACAPRIRRGTVLVFDEYFNYPGWRGHEFRAFQEFVAETGRAYEYLSLVPSHQQVAVIMTR</sequence>
<accession>A0A9X1LCQ7</accession>
<comment type="caution">
    <text evidence="1">The sequence shown here is derived from an EMBL/GenBank/DDBJ whole genome shotgun (WGS) entry which is preliminary data.</text>
</comment>
<dbReference type="Gene3D" id="3.40.50.150">
    <property type="entry name" value="Vaccinia Virus protein VP39"/>
    <property type="match status" value="1"/>
</dbReference>
<dbReference type="Proteomes" id="UP001139311">
    <property type="component" value="Unassembled WGS sequence"/>
</dbReference>
<protein>
    <submittedName>
        <fullName evidence="1">Class I SAM-dependent methyltransferase</fullName>
    </submittedName>
</protein>
<reference evidence="1" key="1">
    <citation type="submission" date="2021-10" db="EMBL/GenBank/DDBJ databases">
        <title>Roseicella aerolatum sp. nov., isolated from aerosols of e-waste dismantling site.</title>
        <authorList>
            <person name="Qin T."/>
        </authorList>
    </citation>
    <scope>NUCLEOTIDE SEQUENCE</scope>
    <source>
        <strain evidence="1">GB24</strain>
    </source>
</reference>
<dbReference type="GO" id="GO:0008168">
    <property type="term" value="F:methyltransferase activity"/>
    <property type="evidence" value="ECO:0007669"/>
    <property type="project" value="UniProtKB-KW"/>
</dbReference>
<keyword evidence="2" id="KW-1185">Reference proteome</keyword>
<dbReference type="PANTHER" id="PTHR40036:SF1">
    <property type="entry name" value="MACROCIN O-METHYLTRANSFERASE"/>
    <property type="match status" value="1"/>
</dbReference>
<dbReference type="AlphaFoldDB" id="A0A9X1LCQ7"/>
<dbReference type="SUPFAM" id="SSF53335">
    <property type="entry name" value="S-adenosyl-L-methionine-dependent methyltransferases"/>
    <property type="match status" value="1"/>
</dbReference>
<keyword evidence="1" id="KW-0489">Methyltransferase</keyword>
<organism evidence="1 2">
    <name type="scientific">Roseicella aerolata</name>
    <dbReference type="NCBI Taxonomy" id="2883479"/>
    <lineage>
        <taxon>Bacteria</taxon>
        <taxon>Pseudomonadati</taxon>
        <taxon>Pseudomonadota</taxon>
        <taxon>Alphaproteobacteria</taxon>
        <taxon>Acetobacterales</taxon>
        <taxon>Roseomonadaceae</taxon>
        <taxon>Roseicella</taxon>
    </lineage>
</organism>
<gene>
    <name evidence="1" type="ORF">LHA35_21685</name>
</gene>
<dbReference type="GO" id="GO:0032259">
    <property type="term" value="P:methylation"/>
    <property type="evidence" value="ECO:0007669"/>
    <property type="project" value="UniProtKB-KW"/>
</dbReference>
<dbReference type="EMBL" id="JAJAQI010000041">
    <property type="protein sequence ID" value="MCB4824348.1"/>
    <property type="molecule type" value="Genomic_DNA"/>
</dbReference>
<dbReference type="PANTHER" id="PTHR40036">
    <property type="entry name" value="MACROCIN O-METHYLTRANSFERASE"/>
    <property type="match status" value="1"/>
</dbReference>
<dbReference type="RefSeq" id="WP_226611954.1">
    <property type="nucleotide sequence ID" value="NZ_JAJAQI010000041.1"/>
</dbReference>
<dbReference type="Pfam" id="PF13578">
    <property type="entry name" value="Methyltransf_24"/>
    <property type="match status" value="1"/>
</dbReference>
<name>A0A9X1LCQ7_9PROT</name>
<dbReference type="InterPro" id="IPR008884">
    <property type="entry name" value="TylF_MeTrfase"/>
</dbReference>